<evidence type="ECO:0000313" key="3">
    <source>
        <dbReference type="WBParaSite" id="NBR_0001627201-mRNA-1"/>
    </source>
</evidence>
<protein>
    <submittedName>
        <fullName evidence="3">Kringle domain-containing protein</fullName>
    </submittedName>
</protein>
<dbReference type="Proteomes" id="UP000271162">
    <property type="component" value="Unassembled WGS sequence"/>
</dbReference>
<keyword evidence="2" id="KW-1185">Reference proteome</keyword>
<organism evidence="3">
    <name type="scientific">Nippostrongylus brasiliensis</name>
    <name type="common">Rat hookworm</name>
    <dbReference type="NCBI Taxonomy" id="27835"/>
    <lineage>
        <taxon>Eukaryota</taxon>
        <taxon>Metazoa</taxon>
        <taxon>Ecdysozoa</taxon>
        <taxon>Nematoda</taxon>
        <taxon>Chromadorea</taxon>
        <taxon>Rhabditida</taxon>
        <taxon>Rhabditina</taxon>
        <taxon>Rhabditomorpha</taxon>
        <taxon>Strongyloidea</taxon>
        <taxon>Heligmosomidae</taxon>
        <taxon>Nippostrongylus</taxon>
    </lineage>
</organism>
<gene>
    <name evidence="1" type="ORF">NBR_LOCUS16273</name>
</gene>
<sequence length="232" mass="25616">MPRGLLTFDSRPMHHVQEDLQVCCNVSSVNIWGFESPTNFKVSRLVYESNFPRIEDDLYSELQLSMCSDRPEPTIGWVGAKPGVTCSYSTGQTLNIPHGALPIPDWYVICYTMHDGCQTCRLDILCENDLTAACADRFILGSSPRASNASIDYWIKYAALAAVVVNKFDKFSVVPAGLFLIIGCYTVVILHVLTGDQTATGVPDNMTLSNVTDDSTFFSYDGSTTGFPFYES</sequence>
<accession>A0A0N4YHD9</accession>
<dbReference type="AlphaFoldDB" id="A0A0N4YHD9"/>
<evidence type="ECO:0000313" key="2">
    <source>
        <dbReference type="Proteomes" id="UP000271162"/>
    </source>
</evidence>
<reference evidence="3" key="1">
    <citation type="submission" date="2017-02" db="UniProtKB">
        <authorList>
            <consortium name="WormBaseParasite"/>
        </authorList>
    </citation>
    <scope>IDENTIFICATION</scope>
</reference>
<reference evidence="1 2" key="2">
    <citation type="submission" date="2018-11" db="EMBL/GenBank/DDBJ databases">
        <authorList>
            <consortium name="Pathogen Informatics"/>
        </authorList>
    </citation>
    <scope>NUCLEOTIDE SEQUENCE [LARGE SCALE GENOMIC DNA]</scope>
</reference>
<name>A0A0N4YHD9_NIPBR</name>
<proteinExistence type="predicted"/>
<dbReference type="WBParaSite" id="NBR_0001627201-mRNA-1">
    <property type="protein sequence ID" value="NBR_0001627201-mRNA-1"/>
    <property type="gene ID" value="NBR_0001627201"/>
</dbReference>
<dbReference type="EMBL" id="UYSL01022125">
    <property type="protein sequence ID" value="VDL79868.1"/>
    <property type="molecule type" value="Genomic_DNA"/>
</dbReference>
<evidence type="ECO:0000313" key="1">
    <source>
        <dbReference type="EMBL" id="VDL79868.1"/>
    </source>
</evidence>